<dbReference type="AlphaFoldDB" id="A0A1V2LI95"/>
<dbReference type="GO" id="GO:0030170">
    <property type="term" value="F:pyridoxal phosphate binding"/>
    <property type="evidence" value="ECO:0007669"/>
    <property type="project" value="InterPro"/>
</dbReference>
<keyword evidence="5" id="KW-0663">Pyridoxal phosphate</keyword>
<dbReference type="PANTHER" id="PTHR42790">
    <property type="entry name" value="AMINOTRANSFERASE"/>
    <property type="match status" value="1"/>
</dbReference>
<dbReference type="GO" id="GO:0019878">
    <property type="term" value="P:lysine biosynthetic process via aminoadipic acid"/>
    <property type="evidence" value="ECO:0007669"/>
    <property type="project" value="TreeGrafter"/>
</dbReference>
<protein>
    <submittedName>
        <fullName evidence="7">Aromatic amino acid aminotransferase 2</fullName>
    </submittedName>
</protein>
<evidence type="ECO:0000256" key="1">
    <source>
        <dbReference type="ARBA" id="ARBA00001933"/>
    </source>
</evidence>
<dbReference type="InterPro" id="IPR015421">
    <property type="entry name" value="PyrdxlP-dep_Trfase_major"/>
</dbReference>
<dbReference type="InterPro" id="IPR015424">
    <property type="entry name" value="PyrdxlP-dep_Trfase"/>
</dbReference>
<dbReference type="InterPro" id="IPR004839">
    <property type="entry name" value="Aminotransferase_I/II_large"/>
</dbReference>
<dbReference type="CDD" id="cd00609">
    <property type="entry name" value="AAT_like"/>
    <property type="match status" value="2"/>
</dbReference>
<dbReference type="EMBL" id="MQVM01000023">
    <property type="protein sequence ID" value="ONH72205.1"/>
    <property type="molecule type" value="Genomic_DNA"/>
</dbReference>
<evidence type="ECO:0000259" key="6">
    <source>
        <dbReference type="Pfam" id="PF00155"/>
    </source>
</evidence>
<evidence type="ECO:0000256" key="4">
    <source>
        <dbReference type="ARBA" id="ARBA00022679"/>
    </source>
</evidence>
<dbReference type="GO" id="GO:0008793">
    <property type="term" value="F:aromatic-amino-acid transaminase activity"/>
    <property type="evidence" value="ECO:0007669"/>
    <property type="project" value="TreeGrafter"/>
</dbReference>
<accession>A0A1V2LI95</accession>
<dbReference type="VEuPathDB" id="FungiDB:C5L36_0E01100"/>
<sequence>MTASDPCPLSAFLADRTKIRRHGYFAINVPSVGNPHPEPIELIGGLPNHGFFPVTAARIELRDRPFEAHQKTVVETAVVSNDPDKVDIKTAFQYSNLQGIDPLLGQIKEFARRVIKPYGQDWEILATAGALNGIARCFDIFVNPGDVVLFEEFTFTPMLRPLADKGGIAVPIPLKGVRGSHNIDYYEELKHLLENWETEKPGLPKPKILYTIPTGYNPLGLSQTVETKKKIYKLAQEHNFLILEDEPYGYLTFDKVDDESTKYDLSNDEFIDALTPSYISFDTDGRVVRNETFSKIFSPGLRLGFVVINKSFVKQFLLSGEVTIKAPSGYSQLFVNNTIHQLGGIEGWIHWIIQVRNEYLRRKNAFVKSVQATEAAKRGYLDVIDPDCGMFVSIYINVEKHREFNGSNHKQILEQFYIKAAEAGYLAVLGHNMSVDEGYSAPRATFIRNAISYVDSPQTFPHMSFLAERVKERNPSYFWLNVPDVDKPHPNPIFLVGGLPNNGFFPITSTNVNLRDVPFQPHGETAFECVTSSSDKGKLDIKTALQYSDNAGLAPLLDQIRQFVKRVIKPRRNDWDVVITTGAADGIARCFDIFINPGEVVLFEEFTFTPVLGSLKDKGGIAVPVPMPKVKEQHSFDYYEELKHLLENWETERPGLPKPKLLYTIPNGHNPLGLAQSLKHKKQIYSLAQEHNFLIIEDEPYGYMNFNRNEDSSINYNPTNDDFVNSLHPSYTTLDTDGRVLRVETYSKVFSPGLRLGFMVFNRNFLTPLTRSAETSAKLANGLSQLYVNNTIHELGGIEGWIRWIIQVRNEYFRRKNIFVDALQHSESSEKGYIDVIDPSCGMFVAFIVNVEKHKSFNGSNHIELMEQFYVKAAEIGCLTVLGHNMCVDRDFSSSRSNFTRNAISFVDTHDILEESARRLDQVAVSLFES</sequence>
<proteinExistence type="inferred from homology"/>
<reference evidence="8" key="1">
    <citation type="journal article" date="2017" name="Genome Announc.">
        <title>Genome sequences of Cyberlindnera fabianii 65, Pichia kudriavzevii 129, and Saccharomyces cerevisiae 131 isolated from fermented masau fruits in Zimbabwe.</title>
        <authorList>
            <person name="van Rijswijck I.M.H."/>
            <person name="Derks M.F.L."/>
            <person name="Abee T."/>
            <person name="de Ridder D."/>
            <person name="Smid E.J."/>
        </authorList>
    </citation>
    <scope>NUCLEOTIDE SEQUENCE [LARGE SCALE GENOMIC DNA]</scope>
    <source>
        <strain evidence="8">129</strain>
    </source>
</reference>
<evidence type="ECO:0000256" key="2">
    <source>
        <dbReference type="ARBA" id="ARBA00007441"/>
    </source>
</evidence>
<dbReference type="VEuPathDB" id="FungiDB:C5L36_0E05810"/>
<evidence type="ECO:0000313" key="7">
    <source>
        <dbReference type="EMBL" id="ONH72205.1"/>
    </source>
</evidence>
<dbReference type="Proteomes" id="UP000189274">
    <property type="component" value="Unassembled WGS sequence"/>
</dbReference>
<keyword evidence="3 7" id="KW-0032">Aminotransferase</keyword>
<comment type="cofactor">
    <cofactor evidence="1">
        <name>pyridoxal 5'-phosphate</name>
        <dbReference type="ChEBI" id="CHEBI:597326"/>
    </cofactor>
</comment>
<dbReference type="GO" id="GO:0006571">
    <property type="term" value="P:tyrosine biosynthetic process"/>
    <property type="evidence" value="ECO:0007669"/>
    <property type="project" value="TreeGrafter"/>
</dbReference>
<dbReference type="SUPFAM" id="SSF53383">
    <property type="entry name" value="PLP-dependent transferases"/>
    <property type="match status" value="2"/>
</dbReference>
<organism evidence="7 8">
    <name type="scientific">Pichia kudriavzevii</name>
    <name type="common">Yeast</name>
    <name type="synonym">Issatchenkia orientalis</name>
    <dbReference type="NCBI Taxonomy" id="4909"/>
    <lineage>
        <taxon>Eukaryota</taxon>
        <taxon>Fungi</taxon>
        <taxon>Dikarya</taxon>
        <taxon>Ascomycota</taxon>
        <taxon>Saccharomycotina</taxon>
        <taxon>Pichiomycetes</taxon>
        <taxon>Pichiales</taxon>
        <taxon>Pichiaceae</taxon>
        <taxon>Pichia</taxon>
    </lineage>
</organism>
<dbReference type="Gene3D" id="3.40.640.10">
    <property type="entry name" value="Type I PLP-dependent aspartate aminotransferase-like (Major domain)"/>
    <property type="match status" value="2"/>
</dbReference>
<evidence type="ECO:0000256" key="5">
    <source>
        <dbReference type="ARBA" id="ARBA00022898"/>
    </source>
</evidence>
<dbReference type="InterPro" id="IPR050859">
    <property type="entry name" value="Class-I_PLP-dep_aminotransf"/>
</dbReference>
<dbReference type="PANTHER" id="PTHR42790:SF2">
    <property type="entry name" value="AROMATIC AMINO ACID AMINOTRANSFERASE 2"/>
    <property type="match status" value="1"/>
</dbReference>
<keyword evidence="4 7" id="KW-0808">Transferase</keyword>
<comment type="caution">
    <text evidence="7">The sequence shown here is derived from an EMBL/GenBank/DDBJ whole genome shotgun (WGS) entry which is preliminary data.</text>
</comment>
<dbReference type="Pfam" id="PF00155">
    <property type="entry name" value="Aminotran_1_2"/>
    <property type="match status" value="2"/>
</dbReference>
<dbReference type="GO" id="GO:0009074">
    <property type="term" value="P:aromatic amino acid family catabolic process"/>
    <property type="evidence" value="ECO:0007669"/>
    <property type="project" value="TreeGrafter"/>
</dbReference>
<feature type="domain" description="Aminotransferase class I/classII large" evidence="6">
    <location>
        <begin position="530"/>
        <end position="857"/>
    </location>
</feature>
<comment type="similarity">
    <text evidence="2">Belongs to the class-I pyridoxal-phosphate-dependent aminotransferase family.</text>
</comment>
<dbReference type="GO" id="GO:0047536">
    <property type="term" value="F:2-aminoadipate transaminase activity"/>
    <property type="evidence" value="ECO:0007669"/>
    <property type="project" value="TreeGrafter"/>
</dbReference>
<evidence type="ECO:0000313" key="8">
    <source>
        <dbReference type="Proteomes" id="UP000189274"/>
    </source>
</evidence>
<gene>
    <name evidence="7" type="ORF">BOH78_3929</name>
</gene>
<feature type="domain" description="Aminotransferase class I/classII large" evidence="6">
    <location>
        <begin position="76"/>
        <end position="403"/>
    </location>
</feature>
<evidence type="ECO:0000256" key="3">
    <source>
        <dbReference type="ARBA" id="ARBA00022576"/>
    </source>
</evidence>
<name>A0A1V2LI95_PICKU</name>